<evidence type="ECO:0000256" key="6">
    <source>
        <dbReference type="ARBA" id="ARBA00022683"/>
    </source>
</evidence>
<comment type="caution">
    <text evidence="14">The sequence shown here is derived from an EMBL/GenBank/DDBJ whole genome shotgun (WGS) entry which is preliminary data.</text>
</comment>
<evidence type="ECO:0000259" key="13">
    <source>
        <dbReference type="PROSITE" id="PS51372"/>
    </source>
</evidence>
<dbReference type="EMBL" id="BMHB01000004">
    <property type="protein sequence ID" value="GGI18013.1"/>
    <property type="molecule type" value="Genomic_DNA"/>
</dbReference>
<keyword evidence="14" id="KW-0762">Sugar transport</keyword>
<dbReference type="CDD" id="cd05568">
    <property type="entry name" value="PTS_IIB_bgl_like"/>
    <property type="match status" value="1"/>
</dbReference>
<dbReference type="Gene3D" id="1.10.1790.10">
    <property type="entry name" value="PRD domain"/>
    <property type="match status" value="1"/>
</dbReference>
<dbReference type="GO" id="GO:0006355">
    <property type="term" value="P:regulation of DNA-templated transcription"/>
    <property type="evidence" value="ECO:0007669"/>
    <property type="project" value="InterPro"/>
</dbReference>
<dbReference type="PROSITE" id="PS51094">
    <property type="entry name" value="PTS_EIIA_TYPE_2"/>
    <property type="match status" value="1"/>
</dbReference>
<comment type="function">
    <text evidence="8">The phosphoenolpyruvate-dependent sugar phosphotransferase system (sugar PTS), a major carbohydrate active transport system, catalyzes the phosphorylation of incoming sugar substrates concomitantly with their translocation across the cell membrane. The enzyme II UlaABC PTS system is involved in ascorbate transport.</text>
</comment>
<dbReference type="InterPro" id="IPR016152">
    <property type="entry name" value="PTrfase/Anion_transptr"/>
</dbReference>
<dbReference type="AlphaFoldDB" id="A0A8J3ANY8"/>
<dbReference type="Pfam" id="PF00359">
    <property type="entry name" value="PTS_EIIA_2"/>
    <property type="match status" value="1"/>
</dbReference>
<evidence type="ECO:0000256" key="5">
    <source>
        <dbReference type="ARBA" id="ARBA00022679"/>
    </source>
</evidence>
<keyword evidence="5" id="KW-0808">Transferase</keyword>
<keyword evidence="2" id="KW-0813">Transport</keyword>
<keyword evidence="6" id="KW-0598">Phosphotransferase system</keyword>
<feature type="domain" description="PTS EIIA type-2" evidence="11">
    <location>
        <begin position="542"/>
        <end position="683"/>
    </location>
</feature>
<evidence type="ECO:0000256" key="3">
    <source>
        <dbReference type="ARBA" id="ARBA00022490"/>
    </source>
</evidence>
<dbReference type="GO" id="GO:0009401">
    <property type="term" value="P:phosphoenolpyruvate-dependent sugar phosphotransferase system"/>
    <property type="evidence" value="ECO:0007669"/>
    <property type="project" value="UniProtKB-KW"/>
</dbReference>
<dbReference type="OrthoDB" id="369398at2"/>
<dbReference type="InterPro" id="IPR036634">
    <property type="entry name" value="PRD_sf"/>
</dbReference>
<dbReference type="GO" id="GO:0005737">
    <property type="term" value="C:cytoplasm"/>
    <property type="evidence" value="ECO:0007669"/>
    <property type="project" value="UniProtKB-SubCell"/>
</dbReference>
<dbReference type="PROSITE" id="PS51099">
    <property type="entry name" value="PTS_EIIB_TYPE_2"/>
    <property type="match status" value="1"/>
</dbReference>
<accession>A0A8J3ANY8</accession>
<dbReference type="PROSITE" id="PS51372">
    <property type="entry name" value="PRD_2"/>
    <property type="match status" value="1"/>
</dbReference>
<dbReference type="Proteomes" id="UP000626244">
    <property type="component" value="Unassembled WGS sequence"/>
</dbReference>
<evidence type="ECO:0000259" key="12">
    <source>
        <dbReference type="PROSITE" id="PS51099"/>
    </source>
</evidence>
<dbReference type="InterPro" id="IPR051351">
    <property type="entry name" value="Ascorbate-PTS_EIIA_comp"/>
</dbReference>
<dbReference type="InterPro" id="IPR013011">
    <property type="entry name" value="PTS_EIIB_2"/>
</dbReference>
<dbReference type="SUPFAM" id="SSF55804">
    <property type="entry name" value="Phoshotransferase/anion transport protein"/>
    <property type="match status" value="1"/>
</dbReference>
<dbReference type="InterPro" id="IPR002178">
    <property type="entry name" value="PTS_EIIA_type-2_dom"/>
</dbReference>
<dbReference type="InterPro" id="IPR036095">
    <property type="entry name" value="PTS_EIIB-like_sf"/>
</dbReference>
<dbReference type="GO" id="GO:0008982">
    <property type="term" value="F:protein-N(PI)-phosphohistidine-sugar phosphotransferase activity"/>
    <property type="evidence" value="ECO:0007669"/>
    <property type="project" value="InterPro"/>
</dbReference>
<dbReference type="Gene3D" id="3.40.930.10">
    <property type="entry name" value="Mannitol-specific EII, Chain A"/>
    <property type="match status" value="1"/>
</dbReference>
<reference evidence="15" key="1">
    <citation type="journal article" date="2019" name="Int. J. Syst. Evol. Microbiol.">
        <title>The Global Catalogue of Microorganisms (GCM) 10K type strain sequencing project: providing services to taxonomists for standard genome sequencing and annotation.</title>
        <authorList>
            <consortium name="The Broad Institute Genomics Platform"/>
            <consortium name="The Broad Institute Genome Sequencing Center for Infectious Disease"/>
            <person name="Wu L."/>
            <person name="Ma J."/>
        </authorList>
    </citation>
    <scope>NUCLEOTIDE SEQUENCE [LARGE SCALE GENOMIC DNA]</scope>
    <source>
        <strain evidence="15">CGMCC 1.14993</strain>
    </source>
</reference>
<evidence type="ECO:0000256" key="7">
    <source>
        <dbReference type="ARBA" id="ARBA00022777"/>
    </source>
</evidence>
<keyword evidence="15" id="KW-1185">Reference proteome</keyword>
<evidence type="ECO:0000256" key="2">
    <source>
        <dbReference type="ARBA" id="ARBA00022448"/>
    </source>
</evidence>
<evidence type="ECO:0000259" key="11">
    <source>
        <dbReference type="PROSITE" id="PS51094"/>
    </source>
</evidence>
<dbReference type="SUPFAM" id="SSF63520">
    <property type="entry name" value="PTS-regulatory domain, PRD"/>
    <property type="match status" value="1"/>
</dbReference>
<evidence type="ECO:0000256" key="1">
    <source>
        <dbReference type="ARBA" id="ARBA00004496"/>
    </source>
</evidence>
<name>A0A8J3ANY8_9BACI</name>
<proteinExistence type="predicted"/>
<evidence type="ECO:0000256" key="10">
    <source>
        <dbReference type="ARBA" id="ARBA00042072"/>
    </source>
</evidence>
<evidence type="ECO:0000313" key="14">
    <source>
        <dbReference type="EMBL" id="GGI18013.1"/>
    </source>
</evidence>
<keyword evidence="3" id="KW-0963">Cytoplasm</keyword>
<dbReference type="GO" id="GO:0016301">
    <property type="term" value="F:kinase activity"/>
    <property type="evidence" value="ECO:0007669"/>
    <property type="project" value="UniProtKB-KW"/>
</dbReference>
<dbReference type="PANTHER" id="PTHR36203">
    <property type="entry name" value="ASCORBATE-SPECIFIC PTS SYSTEM EIIA COMPONENT"/>
    <property type="match status" value="1"/>
</dbReference>
<sequence length="689" mass="80078">MFLDERSASLLQLLIQNSSTHTMSELEMQTGLTRRQLQYGISKVNNWLTSNGYRPVAFERKVGYFLPDPIREEDIPSKLTKKTYVFSESEREKVFLLMILLNSETLSIFHFQSITGVSRTTVLKDLSQIKGKIELLQLQIQYSKQNGYEIKGDNSIKRFLVEQLIYDVLHSDNANLIIECIWGFHSEQIRNVEVLLEEIEKHLDITFTDERLQELVFLILCTDQLLVKGETIENNHSWNQLNSTIEFKMVKKMTQSEVFEGSWNQTEQLYVTLHLLSKNRTKDISPFKEDRVIEDVLREIIEEFERLAFVHLKDKELLFQQLYIHFRPAYYRIMYSISSNNPLTKKVKKIYPELFHLTKKSLRPIEKLLGFSMLEDEVAYFTIHFGGWLRRQGTRLDERKRAIVVCPNGIGISNILVSTLRELFPDILFLDVLSIRDMANYSIQYDLVFSTVHLRTKLPLYVIPPILDIQEKQKLRQKVMHELYGFMPHQMEISALLQIISQFATIREPIKLEKSLQSYINNQTQNINKFSMEEAEKPVLKELLTLETIQLKPRVSDWRESISLAAKPLVELGTIEERYVDAMIESIEINGPYVVITPGVAIPHSRPEKGVRSLSMSLLKLDEEVEFSPDKKVRLIIVLAAADSESHLRALVQLTGLLNEPSNIEDILNSEDPSTIVNYINKYSEEETI</sequence>
<gene>
    <name evidence="14" type="ORF">GCM10007380_40810</name>
</gene>
<feature type="domain" description="PRD" evidence="13">
    <location>
        <begin position="288"/>
        <end position="395"/>
    </location>
</feature>
<dbReference type="PANTHER" id="PTHR36203:SF1">
    <property type="entry name" value="ASCORBATE-SPECIFIC PTS SYSTEM EIIA COMPONENT"/>
    <property type="match status" value="1"/>
</dbReference>
<feature type="domain" description="PTS EIIB type-2" evidence="12">
    <location>
        <begin position="400"/>
        <end position="487"/>
    </location>
</feature>
<keyword evidence="4" id="KW-0597">Phosphoprotein</keyword>
<evidence type="ECO:0000313" key="15">
    <source>
        <dbReference type="Proteomes" id="UP000626244"/>
    </source>
</evidence>
<organism evidence="14 15">
    <name type="scientific">Gottfriedia solisilvae</name>
    <dbReference type="NCBI Taxonomy" id="1516104"/>
    <lineage>
        <taxon>Bacteria</taxon>
        <taxon>Bacillati</taxon>
        <taxon>Bacillota</taxon>
        <taxon>Bacilli</taxon>
        <taxon>Bacillales</taxon>
        <taxon>Bacillaceae</taxon>
        <taxon>Gottfriedia</taxon>
    </lineage>
</organism>
<comment type="subcellular location">
    <subcellularLocation>
        <location evidence="1">Cytoplasm</location>
    </subcellularLocation>
</comment>
<dbReference type="SUPFAM" id="SSF52794">
    <property type="entry name" value="PTS system IIB component-like"/>
    <property type="match status" value="1"/>
</dbReference>
<evidence type="ECO:0000256" key="9">
    <source>
        <dbReference type="ARBA" id="ARBA00041175"/>
    </source>
</evidence>
<evidence type="ECO:0000256" key="8">
    <source>
        <dbReference type="ARBA" id="ARBA00037387"/>
    </source>
</evidence>
<protein>
    <recommendedName>
        <fullName evidence="9">Ascorbate-specific PTS system EIIA component</fullName>
    </recommendedName>
    <alternativeName>
        <fullName evidence="10">Ascorbate-specific phosphotransferase enzyme IIA component</fullName>
    </alternativeName>
</protein>
<keyword evidence="7" id="KW-0418">Kinase</keyword>
<evidence type="ECO:0000256" key="4">
    <source>
        <dbReference type="ARBA" id="ARBA00022553"/>
    </source>
</evidence>
<dbReference type="Pfam" id="PF00874">
    <property type="entry name" value="PRD"/>
    <property type="match status" value="2"/>
</dbReference>
<dbReference type="InterPro" id="IPR011608">
    <property type="entry name" value="PRD"/>
</dbReference>
<dbReference type="CDD" id="cd00211">
    <property type="entry name" value="PTS_IIA_fru"/>
    <property type="match status" value="1"/>
</dbReference>
<dbReference type="Gene3D" id="3.40.50.2300">
    <property type="match status" value="1"/>
</dbReference>
<dbReference type="RefSeq" id="WP_088003379.1">
    <property type="nucleotide sequence ID" value="NZ_BMHB01000004.1"/>
</dbReference>